<accession>A0AAD9TTF8</accession>
<dbReference type="Gene3D" id="3.80.10.10">
    <property type="entry name" value="Ribonuclease Inhibitor"/>
    <property type="match status" value="1"/>
</dbReference>
<name>A0AAD9TTF8_9ROSI</name>
<evidence type="ECO:0000256" key="1">
    <source>
        <dbReference type="SAM" id="MobiDB-lite"/>
    </source>
</evidence>
<evidence type="ECO:0000313" key="2">
    <source>
        <dbReference type="EMBL" id="KAK2641410.1"/>
    </source>
</evidence>
<reference evidence="2" key="1">
    <citation type="journal article" date="2023" name="Plant J.">
        <title>Genome sequences and population genomics provide insights into the demographic history, inbreeding, and mutation load of two 'living fossil' tree species of Dipteronia.</title>
        <authorList>
            <person name="Feng Y."/>
            <person name="Comes H.P."/>
            <person name="Chen J."/>
            <person name="Zhu S."/>
            <person name="Lu R."/>
            <person name="Zhang X."/>
            <person name="Li P."/>
            <person name="Qiu J."/>
            <person name="Olsen K.M."/>
            <person name="Qiu Y."/>
        </authorList>
    </citation>
    <scope>NUCLEOTIDE SEQUENCE</scope>
    <source>
        <strain evidence="2">KIB01</strain>
    </source>
</reference>
<dbReference type="InterPro" id="IPR032675">
    <property type="entry name" value="LRR_dom_sf"/>
</dbReference>
<dbReference type="SUPFAM" id="SSF52058">
    <property type="entry name" value="L domain-like"/>
    <property type="match status" value="1"/>
</dbReference>
<dbReference type="AlphaFoldDB" id="A0AAD9TTF8"/>
<gene>
    <name evidence="2" type="ORF">Ddye_023173</name>
</gene>
<feature type="compositionally biased region" description="Acidic residues" evidence="1">
    <location>
        <begin position="127"/>
        <end position="137"/>
    </location>
</feature>
<keyword evidence="3" id="KW-1185">Reference proteome</keyword>
<organism evidence="2 3">
    <name type="scientific">Dipteronia dyeriana</name>
    <dbReference type="NCBI Taxonomy" id="168575"/>
    <lineage>
        <taxon>Eukaryota</taxon>
        <taxon>Viridiplantae</taxon>
        <taxon>Streptophyta</taxon>
        <taxon>Embryophyta</taxon>
        <taxon>Tracheophyta</taxon>
        <taxon>Spermatophyta</taxon>
        <taxon>Magnoliopsida</taxon>
        <taxon>eudicotyledons</taxon>
        <taxon>Gunneridae</taxon>
        <taxon>Pentapetalae</taxon>
        <taxon>rosids</taxon>
        <taxon>malvids</taxon>
        <taxon>Sapindales</taxon>
        <taxon>Sapindaceae</taxon>
        <taxon>Hippocastanoideae</taxon>
        <taxon>Acereae</taxon>
        <taxon>Dipteronia</taxon>
    </lineage>
</organism>
<evidence type="ECO:0000313" key="3">
    <source>
        <dbReference type="Proteomes" id="UP001280121"/>
    </source>
</evidence>
<sequence>MILANNKLVGCLPAEIGNLVNVAVFDIASNSFNGILPRTVKGLGKRTGVSRDKVEMKLNSHVKMEDDTVTLSVMSDDDVESVIIHKEKGSDQAPPASTSKNAIVEDIDSSESIDTSGKYDNSKTNDTEDERGDDDDGKMEMEERIEERGVCGTPNSFSPSMNMRWTVSRSELYSIKLV</sequence>
<feature type="compositionally biased region" description="Basic and acidic residues" evidence="1">
    <location>
        <begin position="138"/>
        <end position="149"/>
    </location>
</feature>
<protein>
    <submittedName>
        <fullName evidence="2">Uncharacterized protein</fullName>
    </submittedName>
</protein>
<feature type="region of interest" description="Disordered" evidence="1">
    <location>
        <begin position="86"/>
        <end position="161"/>
    </location>
</feature>
<dbReference type="EMBL" id="JANJYI010000007">
    <property type="protein sequence ID" value="KAK2641410.1"/>
    <property type="molecule type" value="Genomic_DNA"/>
</dbReference>
<dbReference type="Proteomes" id="UP001280121">
    <property type="component" value="Unassembled WGS sequence"/>
</dbReference>
<comment type="caution">
    <text evidence="2">The sequence shown here is derived from an EMBL/GenBank/DDBJ whole genome shotgun (WGS) entry which is preliminary data.</text>
</comment>
<proteinExistence type="predicted"/>